<accession>A0A6P8BJC2</accession>
<reference evidence="3" key="1">
    <citation type="journal article" date="2019" name="Mol. Biol. Evol.">
        <title>Blast fungal genomes show frequent chromosomal changes, gene gains and losses, and effector gene turnover.</title>
        <authorList>
            <person name="Gomez Luciano L.B."/>
            <person name="Jason Tsai I."/>
            <person name="Chuma I."/>
            <person name="Tosa Y."/>
            <person name="Chen Y.H."/>
            <person name="Li J.Y."/>
            <person name="Li M.Y."/>
            <person name="Jade Lu M.Y."/>
            <person name="Nakayashiki H."/>
            <person name="Li W.H."/>
        </authorList>
    </citation>
    <scope>NUCLEOTIDE SEQUENCE</scope>
    <source>
        <strain evidence="3">NI907</strain>
    </source>
</reference>
<feature type="chain" id="PRO_5028200545" evidence="1">
    <location>
        <begin position="20"/>
        <end position="98"/>
    </location>
</feature>
<sequence>MKTFYIAALATGILSGANALSCNLGMVYCGHTLVNMGWTAKQVMDQTQNWVAKNEVEALQSIYKCEDHWWWTKADLIHVALCVNGCRDNGSGSSDSCY</sequence>
<proteinExistence type="predicted"/>
<dbReference type="GeneID" id="41957109"/>
<organism evidence="2 3">
    <name type="scientific">Pyricularia grisea</name>
    <name type="common">Crabgrass-specific blast fungus</name>
    <name type="synonym">Magnaporthe grisea</name>
    <dbReference type="NCBI Taxonomy" id="148305"/>
    <lineage>
        <taxon>Eukaryota</taxon>
        <taxon>Fungi</taxon>
        <taxon>Dikarya</taxon>
        <taxon>Ascomycota</taxon>
        <taxon>Pezizomycotina</taxon>
        <taxon>Sordariomycetes</taxon>
        <taxon>Sordariomycetidae</taxon>
        <taxon>Magnaporthales</taxon>
        <taxon>Pyriculariaceae</taxon>
        <taxon>Pyricularia</taxon>
    </lineage>
</organism>
<gene>
    <name evidence="3" type="ORF">PgNI_02130</name>
</gene>
<dbReference type="AlphaFoldDB" id="A0A6P8BJC2"/>
<dbReference type="OrthoDB" id="4965568at2759"/>
<evidence type="ECO:0000256" key="1">
    <source>
        <dbReference type="SAM" id="SignalP"/>
    </source>
</evidence>
<dbReference type="RefSeq" id="XP_030987217.1">
    <property type="nucleotide sequence ID" value="XM_031122197.1"/>
</dbReference>
<evidence type="ECO:0000313" key="2">
    <source>
        <dbReference type="Proteomes" id="UP000515153"/>
    </source>
</evidence>
<keyword evidence="1" id="KW-0732">Signal</keyword>
<reference evidence="3" key="2">
    <citation type="submission" date="2019-10" db="EMBL/GenBank/DDBJ databases">
        <authorList>
            <consortium name="NCBI Genome Project"/>
        </authorList>
    </citation>
    <scope>NUCLEOTIDE SEQUENCE</scope>
    <source>
        <strain evidence="3">NI907</strain>
    </source>
</reference>
<keyword evidence="2" id="KW-1185">Reference proteome</keyword>
<dbReference type="KEGG" id="pgri:PgNI_02130"/>
<reference evidence="3" key="3">
    <citation type="submission" date="2025-08" db="UniProtKB">
        <authorList>
            <consortium name="RefSeq"/>
        </authorList>
    </citation>
    <scope>IDENTIFICATION</scope>
    <source>
        <strain evidence="3">NI907</strain>
    </source>
</reference>
<dbReference type="Proteomes" id="UP000515153">
    <property type="component" value="Unplaced"/>
</dbReference>
<name>A0A6P8BJC2_PYRGI</name>
<protein>
    <submittedName>
        <fullName evidence="3">Uncharacterized protein</fullName>
    </submittedName>
</protein>
<evidence type="ECO:0000313" key="3">
    <source>
        <dbReference type="RefSeq" id="XP_030987217.1"/>
    </source>
</evidence>
<feature type="signal peptide" evidence="1">
    <location>
        <begin position="1"/>
        <end position="19"/>
    </location>
</feature>